<dbReference type="AlphaFoldDB" id="A0A8B6F9C6"/>
<dbReference type="InterPro" id="IPR001701">
    <property type="entry name" value="Glyco_hydro_9"/>
</dbReference>
<keyword evidence="8" id="KW-0624">Polysaccharide degradation</keyword>
<evidence type="ECO:0000256" key="6">
    <source>
        <dbReference type="ARBA" id="ARBA00023277"/>
    </source>
</evidence>
<evidence type="ECO:0000256" key="5">
    <source>
        <dbReference type="ARBA" id="ARBA00023001"/>
    </source>
</evidence>
<accession>A0A8B6F9C6</accession>
<evidence type="ECO:0000259" key="9">
    <source>
        <dbReference type="Pfam" id="PF00759"/>
    </source>
</evidence>
<comment type="catalytic activity">
    <reaction evidence="1">
        <text>Endohydrolysis of (1-&gt;4)-beta-D-glucosidic linkages in cellulose, lichenin and cereal beta-D-glucans.</text>
        <dbReference type="EC" id="3.2.1.4"/>
    </reaction>
</comment>
<evidence type="ECO:0000256" key="8">
    <source>
        <dbReference type="ARBA" id="ARBA00023326"/>
    </source>
</evidence>
<keyword evidence="7" id="KW-0326">Glycosidase</keyword>
<dbReference type="GO" id="GO:0030245">
    <property type="term" value="P:cellulose catabolic process"/>
    <property type="evidence" value="ECO:0007669"/>
    <property type="project" value="UniProtKB-KW"/>
</dbReference>
<keyword evidence="11" id="KW-1185">Reference proteome</keyword>
<reference evidence="10" key="1">
    <citation type="submission" date="2018-11" db="EMBL/GenBank/DDBJ databases">
        <authorList>
            <person name="Alioto T."/>
            <person name="Alioto T."/>
        </authorList>
    </citation>
    <scope>NUCLEOTIDE SEQUENCE</scope>
</reference>
<dbReference type="GO" id="GO:0008810">
    <property type="term" value="F:cellulase activity"/>
    <property type="evidence" value="ECO:0007669"/>
    <property type="project" value="UniProtKB-EC"/>
</dbReference>
<evidence type="ECO:0000256" key="7">
    <source>
        <dbReference type="ARBA" id="ARBA00023295"/>
    </source>
</evidence>
<dbReference type="OrthoDB" id="10257085at2759"/>
<keyword evidence="6" id="KW-0119">Carbohydrate metabolism</keyword>
<evidence type="ECO:0000313" key="11">
    <source>
        <dbReference type="Proteomes" id="UP000596742"/>
    </source>
</evidence>
<dbReference type="PANTHER" id="PTHR22298">
    <property type="entry name" value="ENDO-1,4-BETA-GLUCANASE"/>
    <property type="match status" value="1"/>
</dbReference>
<dbReference type="Pfam" id="PF00759">
    <property type="entry name" value="Glyco_hydro_9"/>
    <property type="match status" value="1"/>
</dbReference>
<dbReference type="SUPFAM" id="SSF48208">
    <property type="entry name" value="Six-hairpin glycosidases"/>
    <property type="match status" value="1"/>
</dbReference>
<feature type="domain" description="Glycoside hydrolase family 9" evidence="9">
    <location>
        <begin position="2"/>
        <end position="193"/>
    </location>
</feature>
<comment type="similarity">
    <text evidence="2">Belongs to the glycosyl hydrolase 9 (cellulase E) family.</text>
</comment>
<keyword evidence="4" id="KW-0378">Hydrolase</keyword>
<organism evidence="10 11">
    <name type="scientific">Mytilus galloprovincialis</name>
    <name type="common">Mediterranean mussel</name>
    <dbReference type="NCBI Taxonomy" id="29158"/>
    <lineage>
        <taxon>Eukaryota</taxon>
        <taxon>Metazoa</taxon>
        <taxon>Spiralia</taxon>
        <taxon>Lophotrochozoa</taxon>
        <taxon>Mollusca</taxon>
        <taxon>Bivalvia</taxon>
        <taxon>Autobranchia</taxon>
        <taxon>Pteriomorphia</taxon>
        <taxon>Mytilida</taxon>
        <taxon>Mytiloidea</taxon>
        <taxon>Mytilidae</taxon>
        <taxon>Mytilinae</taxon>
        <taxon>Mytilus</taxon>
    </lineage>
</organism>
<keyword evidence="5" id="KW-0136">Cellulose degradation</keyword>
<feature type="non-terminal residue" evidence="10">
    <location>
        <position position="193"/>
    </location>
</feature>
<sequence length="193" mass="21209">AGYAGRLLDAAKSIYQFAKSHPGIYSNSVPQSKDFYGSNGWKDEMCEAAAELFKATGDQQYLNDAKQWFSGGTAWGYSWDDKTVGCQLLLWEATQDNQYKAPVEAFVNSYKPGGGVPYTPCGLVYRDKWGSNRYAGNAAFIAVMAAADGIGGADYLKWAMTQINYILGDNNLHISYEIGFGGYFPHKPHHRGA</sequence>
<dbReference type="EMBL" id="UYJE01006531">
    <property type="protein sequence ID" value="VDI46731.1"/>
    <property type="molecule type" value="Genomic_DNA"/>
</dbReference>
<evidence type="ECO:0000313" key="10">
    <source>
        <dbReference type="EMBL" id="VDI46731.1"/>
    </source>
</evidence>
<evidence type="ECO:0000256" key="4">
    <source>
        <dbReference type="ARBA" id="ARBA00022801"/>
    </source>
</evidence>
<evidence type="ECO:0000256" key="3">
    <source>
        <dbReference type="ARBA" id="ARBA00012601"/>
    </source>
</evidence>
<dbReference type="InterPro" id="IPR012341">
    <property type="entry name" value="6hp_glycosidase-like_sf"/>
</dbReference>
<evidence type="ECO:0000256" key="2">
    <source>
        <dbReference type="ARBA" id="ARBA00007072"/>
    </source>
</evidence>
<name>A0A8B6F9C6_MYTGA</name>
<gene>
    <name evidence="10" type="ORF">MGAL_10B008757</name>
</gene>
<dbReference type="InterPro" id="IPR008928">
    <property type="entry name" value="6-hairpin_glycosidase_sf"/>
</dbReference>
<proteinExistence type="inferred from homology"/>
<dbReference type="EC" id="3.2.1.4" evidence="3"/>
<dbReference type="Proteomes" id="UP000596742">
    <property type="component" value="Unassembled WGS sequence"/>
</dbReference>
<protein>
    <recommendedName>
        <fullName evidence="3">cellulase</fullName>
        <ecNumber evidence="3">3.2.1.4</ecNumber>
    </recommendedName>
</protein>
<evidence type="ECO:0000256" key="1">
    <source>
        <dbReference type="ARBA" id="ARBA00000966"/>
    </source>
</evidence>
<dbReference type="Gene3D" id="1.50.10.10">
    <property type="match status" value="1"/>
</dbReference>
<comment type="caution">
    <text evidence="10">The sequence shown here is derived from an EMBL/GenBank/DDBJ whole genome shotgun (WGS) entry which is preliminary data.</text>
</comment>